<dbReference type="InterPro" id="IPR014729">
    <property type="entry name" value="Rossmann-like_a/b/a_fold"/>
</dbReference>
<dbReference type="OMA" id="SFMPRAA"/>
<dbReference type="SUPFAM" id="SSF52402">
    <property type="entry name" value="Adenine nucleotide alpha hydrolases-like"/>
    <property type="match status" value="2"/>
</dbReference>
<reference evidence="2 3" key="1">
    <citation type="journal article" date="2007" name="Science">
        <title>The Chlamydomonas genome reveals the evolution of key animal and plant functions.</title>
        <authorList>
            <person name="Merchant S.S."/>
            <person name="Prochnik S.E."/>
            <person name="Vallon O."/>
            <person name="Harris E.H."/>
            <person name="Karpowicz S.J."/>
            <person name="Witman G.B."/>
            <person name="Terry A."/>
            <person name="Salamov A."/>
            <person name="Fritz-Laylin L.K."/>
            <person name="Marechal-Drouard L."/>
            <person name="Marshall W.F."/>
            <person name="Qu L.H."/>
            <person name="Nelson D.R."/>
            <person name="Sanderfoot A.A."/>
            <person name="Spalding M.H."/>
            <person name="Kapitonov V.V."/>
            <person name="Ren Q."/>
            <person name="Ferris P."/>
            <person name="Lindquist E."/>
            <person name="Shapiro H."/>
            <person name="Lucas S.M."/>
            <person name="Grimwood J."/>
            <person name="Schmutz J."/>
            <person name="Cardol P."/>
            <person name="Cerutti H."/>
            <person name="Chanfreau G."/>
            <person name="Chen C.L."/>
            <person name="Cognat V."/>
            <person name="Croft M.T."/>
            <person name="Dent R."/>
            <person name="Dutcher S."/>
            <person name="Fernandez E."/>
            <person name="Fukuzawa H."/>
            <person name="Gonzalez-Ballester D."/>
            <person name="Gonzalez-Halphen D."/>
            <person name="Hallmann A."/>
            <person name="Hanikenne M."/>
            <person name="Hippler M."/>
            <person name="Inwood W."/>
            <person name="Jabbari K."/>
            <person name="Kalanon M."/>
            <person name="Kuras R."/>
            <person name="Lefebvre P.A."/>
            <person name="Lemaire S.D."/>
            <person name="Lobanov A.V."/>
            <person name="Lohr M."/>
            <person name="Manuell A."/>
            <person name="Meier I."/>
            <person name="Mets L."/>
            <person name="Mittag M."/>
            <person name="Mittelmeier T."/>
            <person name="Moroney J.V."/>
            <person name="Moseley J."/>
            <person name="Napoli C."/>
            <person name="Nedelcu A.M."/>
            <person name="Niyogi K."/>
            <person name="Novoselov S.V."/>
            <person name="Paulsen I.T."/>
            <person name="Pazour G."/>
            <person name="Purton S."/>
            <person name="Ral J.P."/>
            <person name="Riano-Pachon D.M."/>
            <person name="Riekhof W."/>
            <person name="Rymarquis L."/>
            <person name="Schroda M."/>
            <person name="Stern D."/>
            <person name="Umen J."/>
            <person name="Willows R."/>
            <person name="Wilson N."/>
            <person name="Zimmer S.L."/>
            <person name="Allmer J."/>
            <person name="Balk J."/>
            <person name="Bisova K."/>
            <person name="Chen C.J."/>
            <person name="Elias M."/>
            <person name="Gendler K."/>
            <person name="Hauser C."/>
            <person name="Lamb M.R."/>
            <person name="Ledford H."/>
            <person name="Long J.C."/>
            <person name="Minagawa J."/>
            <person name="Page M.D."/>
            <person name="Pan J."/>
            <person name="Pootakham W."/>
            <person name="Roje S."/>
            <person name="Rose A."/>
            <person name="Stahlberg E."/>
            <person name="Terauchi A.M."/>
            <person name="Yang P."/>
            <person name="Ball S."/>
            <person name="Bowler C."/>
            <person name="Dieckmann C.L."/>
            <person name="Gladyshev V.N."/>
            <person name="Green P."/>
            <person name="Jorgensen R."/>
            <person name="Mayfield S."/>
            <person name="Mueller-Roeber B."/>
            <person name="Rajamani S."/>
            <person name="Sayre R.T."/>
            <person name="Brokstein P."/>
            <person name="Dubchak I."/>
            <person name="Goodstein D."/>
            <person name="Hornick L."/>
            <person name="Huang Y.W."/>
            <person name="Jhaveri J."/>
            <person name="Luo Y."/>
            <person name="Martinez D."/>
            <person name="Ngau W.C."/>
            <person name="Otillar B."/>
            <person name="Poliakov A."/>
            <person name="Porter A."/>
            <person name="Szajkowski L."/>
            <person name="Werner G."/>
            <person name="Zhou K."/>
            <person name="Grigoriev I.V."/>
            <person name="Rokhsar D.S."/>
            <person name="Grossman A.R."/>
        </authorList>
    </citation>
    <scope>NUCLEOTIDE SEQUENCE [LARGE SCALE GENOMIC DNA]</scope>
    <source>
        <strain evidence="3">CC-503</strain>
    </source>
</reference>
<dbReference type="eggNOG" id="ENOG502S5R6">
    <property type="taxonomic scope" value="Eukaryota"/>
</dbReference>
<dbReference type="InParanoid" id="A8J349"/>
<dbReference type="Gramene" id="PNW84431">
    <property type="protein sequence ID" value="PNW84431"/>
    <property type="gene ID" value="CHLRE_03g144767v5"/>
</dbReference>
<sequence>MAEDVAATAKPRKTAVSFTGGKDSMTVVNLLKDASIALEASKAWPVEVRQAWTADLRSRLDTLAGCEVALLVTFVPVGAAPFKAHPLELVKLQAAALGLPHLVMEVSAAPTFLDSYRENITALRTQHGVEVLATGDMLDVCSSFMPRAAAGTGVQLLSPLWDIGRRLLLELVWAYGMEPVITCVNVTKFRIQSKEAAAEQQAQPGQTGTDACAAAAGSSEQATAAAAAPGSHGGDSAEPLAGTGDGTGAGAEAGTAAGDEDWAGRLLGQPLARRLHAEVLLPAVERFGVDEAGEWGEYHTMVLASRLFARPLALGATAPQREGDYAYLAHTTPPQAQAQ</sequence>
<organism evidence="2 3">
    <name type="scientific">Chlamydomonas reinhardtii</name>
    <name type="common">Chlamydomonas smithii</name>
    <dbReference type="NCBI Taxonomy" id="3055"/>
    <lineage>
        <taxon>Eukaryota</taxon>
        <taxon>Viridiplantae</taxon>
        <taxon>Chlorophyta</taxon>
        <taxon>core chlorophytes</taxon>
        <taxon>Chlorophyceae</taxon>
        <taxon>CS clade</taxon>
        <taxon>Chlamydomonadales</taxon>
        <taxon>Chlamydomonadaceae</taxon>
        <taxon>Chlamydomonas</taxon>
    </lineage>
</organism>
<evidence type="ECO:0008006" key="4">
    <source>
        <dbReference type="Google" id="ProtNLM"/>
    </source>
</evidence>
<dbReference type="Proteomes" id="UP000006906">
    <property type="component" value="Chromosome 3"/>
</dbReference>
<dbReference type="HOGENOM" id="CLU_819797_0_0_1"/>
<feature type="compositionally biased region" description="Low complexity" evidence="1">
    <location>
        <begin position="223"/>
        <end position="237"/>
    </location>
</feature>
<gene>
    <name evidence="2" type="ORF">CHLRE_03g144767v5</name>
</gene>
<feature type="region of interest" description="Disordered" evidence="1">
    <location>
        <begin position="197"/>
        <end position="216"/>
    </location>
</feature>
<keyword evidence="3" id="KW-1185">Reference proteome</keyword>
<dbReference type="KEGG" id="cre:CHLRE_03g144767v5"/>
<name>A8J349_CHLRE</name>
<protein>
    <recommendedName>
        <fullName evidence="4">Diphthine--ammonia ligase</fullName>
    </recommendedName>
</protein>
<dbReference type="AlphaFoldDB" id="A8J349"/>
<dbReference type="EMBL" id="CM008964">
    <property type="protein sequence ID" value="PNW84431.1"/>
    <property type="molecule type" value="Genomic_DNA"/>
</dbReference>
<evidence type="ECO:0000313" key="2">
    <source>
        <dbReference type="EMBL" id="PNW84431.1"/>
    </source>
</evidence>
<evidence type="ECO:0000313" key="3">
    <source>
        <dbReference type="Proteomes" id="UP000006906"/>
    </source>
</evidence>
<proteinExistence type="predicted"/>
<dbReference type="STRING" id="3055.A8J349"/>
<accession>A8J349</accession>
<evidence type="ECO:0000256" key="1">
    <source>
        <dbReference type="SAM" id="MobiDB-lite"/>
    </source>
</evidence>
<feature type="region of interest" description="Disordered" evidence="1">
    <location>
        <begin position="223"/>
        <end position="255"/>
    </location>
</feature>
<dbReference type="GeneID" id="5721291"/>
<dbReference type="Gene3D" id="3.90.1490.10">
    <property type="entry name" value="putative n-type atp pyrophosphatase, domain 2"/>
    <property type="match status" value="1"/>
</dbReference>
<dbReference type="PaxDb" id="3055-EDP01526"/>
<dbReference type="OrthoDB" id="686384at2759"/>
<dbReference type="RefSeq" id="XP_001695739.1">
    <property type="nucleotide sequence ID" value="XM_001695687.2"/>
</dbReference>
<dbReference type="Gene3D" id="3.40.50.620">
    <property type="entry name" value="HUPs"/>
    <property type="match status" value="1"/>
</dbReference>